<keyword evidence="2" id="KW-1185">Reference proteome</keyword>
<evidence type="ECO:0000313" key="1">
    <source>
        <dbReference type="EMBL" id="KAJ1095411.1"/>
    </source>
</evidence>
<accession>A0AAV7LVX2</accession>
<feature type="non-terminal residue" evidence="1">
    <location>
        <position position="1"/>
    </location>
</feature>
<comment type="caution">
    <text evidence="1">The sequence shown here is derived from an EMBL/GenBank/DDBJ whole genome shotgun (WGS) entry which is preliminary data.</text>
</comment>
<feature type="non-terminal residue" evidence="1">
    <location>
        <position position="61"/>
    </location>
</feature>
<protein>
    <submittedName>
        <fullName evidence="1">Uncharacterized protein</fullName>
    </submittedName>
</protein>
<evidence type="ECO:0000313" key="2">
    <source>
        <dbReference type="Proteomes" id="UP001066276"/>
    </source>
</evidence>
<dbReference type="EMBL" id="JANPWB010000014">
    <property type="protein sequence ID" value="KAJ1095411.1"/>
    <property type="molecule type" value="Genomic_DNA"/>
</dbReference>
<proteinExistence type="predicted"/>
<gene>
    <name evidence="1" type="ORF">NDU88_000575</name>
</gene>
<dbReference type="AlphaFoldDB" id="A0AAV7LVX2"/>
<dbReference type="Proteomes" id="UP001066276">
    <property type="component" value="Chromosome 10"/>
</dbReference>
<organism evidence="1 2">
    <name type="scientific">Pleurodeles waltl</name>
    <name type="common">Iberian ribbed newt</name>
    <dbReference type="NCBI Taxonomy" id="8319"/>
    <lineage>
        <taxon>Eukaryota</taxon>
        <taxon>Metazoa</taxon>
        <taxon>Chordata</taxon>
        <taxon>Craniata</taxon>
        <taxon>Vertebrata</taxon>
        <taxon>Euteleostomi</taxon>
        <taxon>Amphibia</taxon>
        <taxon>Batrachia</taxon>
        <taxon>Caudata</taxon>
        <taxon>Salamandroidea</taxon>
        <taxon>Salamandridae</taxon>
        <taxon>Pleurodelinae</taxon>
        <taxon>Pleurodeles</taxon>
    </lineage>
</organism>
<name>A0AAV7LVX2_PLEWA</name>
<sequence length="61" mass="7228">HWVWDIYHWRTLGVRYISLAGTGFRVYITCRHWVSNIYHWQALGVRCISLDGTGCRIYITG</sequence>
<reference evidence="1" key="1">
    <citation type="journal article" date="2022" name="bioRxiv">
        <title>Sequencing and chromosome-scale assembly of the giantPleurodeles waltlgenome.</title>
        <authorList>
            <person name="Brown T."/>
            <person name="Elewa A."/>
            <person name="Iarovenko S."/>
            <person name="Subramanian E."/>
            <person name="Araus A.J."/>
            <person name="Petzold A."/>
            <person name="Susuki M."/>
            <person name="Suzuki K.-i.T."/>
            <person name="Hayashi T."/>
            <person name="Toyoda A."/>
            <person name="Oliveira C."/>
            <person name="Osipova E."/>
            <person name="Leigh N.D."/>
            <person name="Simon A."/>
            <person name="Yun M.H."/>
        </authorList>
    </citation>
    <scope>NUCLEOTIDE SEQUENCE</scope>
    <source>
        <strain evidence="1">20211129_DDA</strain>
        <tissue evidence="1">Liver</tissue>
    </source>
</reference>